<evidence type="ECO:0000313" key="2">
    <source>
        <dbReference type="Proteomes" id="UP000281647"/>
    </source>
</evidence>
<dbReference type="EMBL" id="RKST01000003">
    <property type="protein sequence ID" value="RUM98999.1"/>
    <property type="molecule type" value="Genomic_DNA"/>
</dbReference>
<name>A0A432V9Z8_9HYPH</name>
<keyword evidence="2" id="KW-1185">Reference proteome</keyword>
<dbReference type="AlphaFoldDB" id="A0A432V9Z8"/>
<dbReference type="Proteomes" id="UP000281647">
    <property type="component" value="Unassembled WGS sequence"/>
</dbReference>
<organism evidence="1 2">
    <name type="scientific">Borborobacter arsenicus</name>
    <dbReference type="NCBI Taxonomy" id="1851146"/>
    <lineage>
        <taxon>Bacteria</taxon>
        <taxon>Pseudomonadati</taxon>
        <taxon>Pseudomonadota</taxon>
        <taxon>Alphaproteobacteria</taxon>
        <taxon>Hyphomicrobiales</taxon>
        <taxon>Phyllobacteriaceae</taxon>
        <taxon>Borborobacter</taxon>
    </lineage>
</organism>
<comment type="caution">
    <text evidence="1">The sequence shown here is derived from an EMBL/GenBank/DDBJ whole genome shotgun (WGS) entry which is preliminary data.</text>
</comment>
<protein>
    <submittedName>
        <fullName evidence="1">Uncharacterized protein</fullName>
    </submittedName>
</protein>
<accession>A0A432V9Z8</accession>
<gene>
    <name evidence="1" type="ORF">EET67_04990</name>
</gene>
<sequence>MAKHKCENRFGGDGARGGSFFEIDSPHYEHGKANVRVGHSCVIVHDAEIPITWISELFAIATEHKGGIKGFLADHAWSGASYALMCDPEAA</sequence>
<proteinExistence type="predicted"/>
<evidence type="ECO:0000313" key="1">
    <source>
        <dbReference type="EMBL" id="RUM98999.1"/>
    </source>
</evidence>
<dbReference type="RefSeq" id="WP_128624502.1">
    <property type="nucleotide sequence ID" value="NZ_ML133508.1"/>
</dbReference>
<dbReference type="OrthoDB" id="9930218at2"/>
<reference evidence="1 2" key="1">
    <citation type="submission" date="2018-11" db="EMBL/GenBank/DDBJ databases">
        <title>Pseudaminobacter arsenicus sp. nov., an arsenic-resistant bacterium isolated from arsenic-rich aquifers.</title>
        <authorList>
            <person name="Mu Y."/>
        </authorList>
    </citation>
    <scope>NUCLEOTIDE SEQUENCE [LARGE SCALE GENOMIC DNA]</scope>
    <source>
        <strain evidence="1 2">CB3</strain>
    </source>
</reference>